<gene>
    <name evidence="1" type="ORF">BV25DRAFT_1787957</name>
</gene>
<evidence type="ECO:0000313" key="2">
    <source>
        <dbReference type="Proteomes" id="UP000814140"/>
    </source>
</evidence>
<keyword evidence="2" id="KW-1185">Reference proteome</keyword>
<feature type="non-terminal residue" evidence="1">
    <location>
        <position position="99"/>
    </location>
</feature>
<organism evidence="1 2">
    <name type="scientific">Artomyces pyxidatus</name>
    <dbReference type="NCBI Taxonomy" id="48021"/>
    <lineage>
        <taxon>Eukaryota</taxon>
        <taxon>Fungi</taxon>
        <taxon>Dikarya</taxon>
        <taxon>Basidiomycota</taxon>
        <taxon>Agaricomycotina</taxon>
        <taxon>Agaricomycetes</taxon>
        <taxon>Russulales</taxon>
        <taxon>Auriscalpiaceae</taxon>
        <taxon>Artomyces</taxon>
    </lineage>
</organism>
<reference evidence="1" key="2">
    <citation type="journal article" date="2022" name="New Phytol.">
        <title>Evolutionary transition to the ectomycorrhizal habit in the genomes of a hyperdiverse lineage of mushroom-forming fungi.</title>
        <authorList>
            <person name="Looney B."/>
            <person name="Miyauchi S."/>
            <person name="Morin E."/>
            <person name="Drula E."/>
            <person name="Courty P.E."/>
            <person name="Kohler A."/>
            <person name="Kuo A."/>
            <person name="LaButti K."/>
            <person name="Pangilinan J."/>
            <person name="Lipzen A."/>
            <person name="Riley R."/>
            <person name="Andreopoulos W."/>
            <person name="He G."/>
            <person name="Johnson J."/>
            <person name="Nolan M."/>
            <person name="Tritt A."/>
            <person name="Barry K.W."/>
            <person name="Grigoriev I.V."/>
            <person name="Nagy L.G."/>
            <person name="Hibbett D."/>
            <person name="Henrissat B."/>
            <person name="Matheny P.B."/>
            <person name="Labbe J."/>
            <person name="Martin F.M."/>
        </authorList>
    </citation>
    <scope>NUCLEOTIDE SEQUENCE</scope>
    <source>
        <strain evidence="1">HHB10654</strain>
    </source>
</reference>
<sequence>IQKRFDGARLTFYDITVGLPPCSNFPDQVVALNSAQFGGGYPGPNCFKMITLTVGSKSTQAQIVDECPGCPFGGLDLTEGLFTFFADESVGVLTGSWTF</sequence>
<reference evidence="1" key="1">
    <citation type="submission" date="2021-03" db="EMBL/GenBank/DDBJ databases">
        <authorList>
            <consortium name="DOE Joint Genome Institute"/>
            <person name="Ahrendt S."/>
            <person name="Looney B.P."/>
            <person name="Miyauchi S."/>
            <person name="Morin E."/>
            <person name="Drula E."/>
            <person name="Courty P.E."/>
            <person name="Chicoki N."/>
            <person name="Fauchery L."/>
            <person name="Kohler A."/>
            <person name="Kuo A."/>
            <person name="Labutti K."/>
            <person name="Pangilinan J."/>
            <person name="Lipzen A."/>
            <person name="Riley R."/>
            <person name="Andreopoulos W."/>
            <person name="He G."/>
            <person name="Johnson J."/>
            <person name="Barry K.W."/>
            <person name="Grigoriev I.V."/>
            <person name="Nagy L."/>
            <person name="Hibbett D."/>
            <person name="Henrissat B."/>
            <person name="Matheny P.B."/>
            <person name="Labbe J."/>
            <person name="Martin F."/>
        </authorList>
    </citation>
    <scope>NUCLEOTIDE SEQUENCE</scope>
    <source>
        <strain evidence="1">HHB10654</strain>
    </source>
</reference>
<name>A0ACB8T143_9AGAM</name>
<dbReference type="EMBL" id="MU277208">
    <property type="protein sequence ID" value="KAI0062182.1"/>
    <property type="molecule type" value="Genomic_DNA"/>
</dbReference>
<feature type="non-terminal residue" evidence="1">
    <location>
        <position position="1"/>
    </location>
</feature>
<dbReference type="Proteomes" id="UP000814140">
    <property type="component" value="Unassembled WGS sequence"/>
</dbReference>
<evidence type="ECO:0000313" key="1">
    <source>
        <dbReference type="EMBL" id="KAI0062182.1"/>
    </source>
</evidence>
<protein>
    <submittedName>
        <fullName evidence="1">Uncharacterized protein</fullName>
    </submittedName>
</protein>
<comment type="caution">
    <text evidence="1">The sequence shown here is derived from an EMBL/GenBank/DDBJ whole genome shotgun (WGS) entry which is preliminary data.</text>
</comment>
<accession>A0ACB8T143</accession>
<proteinExistence type="predicted"/>